<accession>C3XVC9</accession>
<dbReference type="AlphaFoldDB" id="C3XVC9"/>
<evidence type="ECO:0000256" key="1">
    <source>
        <dbReference type="SAM" id="Phobius"/>
    </source>
</evidence>
<dbReference type="InParanoid" id="C3XVC9"/>
<dbReference type="EMBL" id="GG666468">
    <property type="protein sequence ID" value="EEN68055.1"/>
    <property type="molecule type" value="Genomic_DNA"/>
</dbReference>
<name>C3XVC9_BRAFL</name>
<protein>
    <submittedName>
        <fullName evidence="2">Uncharacterized protein</fullName>
    </submittedName>
</protein>
<keyword evidence="1" id="KW-0472">Membrane</keyword>
<keyword evidence="1" id="KW-1133">Transmembrane helix</keyword>
<organism>
    <name type="scientific">Branchiostoma floridae</name>
    <name type="common">Florida lancelet</name>
    <name type="synonym">Amphioxus</name>
    <dbReference type="NCBI Taxonomy" id="7739"/>
    <lineage>
        <taxon>Eukaryota</taxon>
        <taxon>Metazoa</taxon>
        <taxon>Chordata</taxon>
        <taxon>Cephalochordata</taxon>
        <taxon>Leptocardii</taxon>
        <taxon>Amphioxiformes</taxon>
        <taxon>Branchiostomatidae</taxon>
        <taxon>Branchiostoma</taxon>
    </lineage>
</organism>
<feature type="transmembrane region" description="Helical" evidence="1">
    <location>
        <begin position="46"/>
        <end position="68"/>
    </location>
</feature>
<reference evidence="2" key="1">
    <citation type="journal article" date="2008" name="Nature">
        <title>The amphioxus genome and the evolution of the chordate karyotype.</title>
        <authorList>
            <consortium name="US DOE Joint Genome Institute (JGI-PGF)"/>
            <person name="Putnam N.H."/>
            <person name="Butts T."/>
            <person name="Ferrier D.E.K."/>
            <person name="Furlong R.F."/>
            <person name="Hellsten U."/>
            <person name="Kawashima T."/>
            <person name="Robinson-Rechavi M."/>
            <person name="Shoguchi E."/>
            <person name="Terry A."/>
            <person name="Yu J.-K."/>
            <person name="Benito-Gutierrez E.L."/>
            <person name="Dubchak I."/>
            <person name="Garcia-Fernandez J."/>
            <person name="Gibson-Brown J.J."/>
            <person name="Grigoriev I.V."/>
            <person name="Horton A.C."/>
            <person name="de Jong P.J."/>
            <person name="Jurka J."/>
            <person name="Kapitonov V.V."/>
            <person name="Kohara Y."/>
            <person name="Kuroki Y."/>
            <person name="Lindquist E."/>
            <person name="Lucas S."/>
            <person name="Osoegawa K."/>
            <person name="Pennacchio L.A."/>
            <person name="Salamov A.A."/>
            <person name="Satou Y."/>
            <person name="Sauka-Spengler T."/>
            <person name="Schmutz J."/>
            <person name="Shin-I T."/>
            <person name="Toyoda A."/>
            <person name="Bronner-Fraser M."/>
            <person name="Fujiyama A."/>
            <person name="Holland L.Z."/>
            <person name="Holland P.W.H."/>
            <person name="Satoh N."/>
            <person name="Rokhsar D.S."/>
        </authorList>
    </citation>
    <scope>NUCLEOTIDE SEQUENCE [LARGE SCALE GENOMIC DNA]</scope>
    <source>
        <strain evidence="2">S238N-H82</strain>
        <tissue evidence="2">Testes</tissue>
    </source>
</reference>
<gene>
    <name evidence="2" type="ORF">BRAFLDRAFT_94133</name>
</gene>
<keyword evidence="1" id="KW-0812">Transmembrane</keyword>
<evidence type="ECO:0000313" key="2">
    <source>
        <dbReference type="EMBL" id="EEN68055.1"/>
    </source>
</evidence>
<proteinExistence type="predicted"/>
<sequence>MATNLQPTSAQTVMSQNHSIAKAAAVLRFGFSGLEQFCISNQTMTLVSVVLVALIVLISIAIIVHSAIGCVSGNCMCCIDSRNHNMVLEITPQRETFELTSAILTQVSMDSTKQSQGVDLLTGPVDLLTGPVDLPGQTQQDTDSRNLDQSHLDKYQVDNIC</sequence>